<keyword evidence="1" id="KW-0614">Plasmid</keyword>
<dbReference type="SUPFAM" id="SSF53756">
    <property type="entry name" value="UDP-Glycosyltransferase/glycogen phosphorylase"/>
    <property type="match status" value="1"/>
</dbReference>
<proteinExistence type="predicted"/>
<dbReference type="Proteomes" id="UP000244496">
    <property type="component" value="Plasmid unnamed1"/>
</dbReference>
<dbReference type="KEGG" id="geh:HYN69_18735"/>
<dbReference type="GO" id="GO:0016740">
    <property type="term" value="F:transferase activity"/>
    <property type="evidence" value="ECO:0007669"/>
    <property type="project" value="UniProtKB-KW"/>
</dbReference>
<keyword evidence="2" id="KW-1185">Reference proteome</keyword>
<accession>A0A2S0US41</accession>
<name>A0A2S0US41_9RHOB</name>
<organism evidence="1 2">
    <name type="scientific">Paragemmobacter aquarius</name>
    <dbReference type="NCBI Taxonomy" id="2169400"/>
    <lineage>
        <taxon>Bacteria</taxon>
        <taxon>Pseudomonadati</taxon>
        <taxon>Pseudomonadota</taxon>
        <taxon>Alphaproteobacteria</taxon>
        <taxon>Rhodobacterales</taxon>
        <taxon>Paracoccaceae</taxon>
        <taxon>Paragemmobacter</taxon>
    </lineage>
</organism>
<keyword evidence="1" id="KW-0808">Transferase</keyword>
<evidence type="ECO:0000313" key="2">
    <source>
        <dbReference type="Proteomes" id="UP000244496"/>
    </source>
</evidence>
<gene>
    <name evidence="1" type="ORF">HYN69_18735</name>
</gene>
<reference evidence="1 2" key="1">
    <citation type="submission" date="2018-04" db="EMBL/GenBank/DDBJ databases">
        <title>Genome sequencing of Gemmobacter.</title>
        <authorList>
            <person name="Yi H."/>
            <person name="Baek M.-G."/>
        </authorList>
    </citation>
    <scope>NUCLEOTIDE SEQUENCE [LARGE SCALE GENOMIC DNA]</scope>
    <source>
        <strain evidence="1 2">HYN0069</strain>
        <plasmid evidence="2">Plasmid unnamed1</plasmid>
    </source>
</reference>
<evidence type="ECO:0000313" key="1">
    <source>
        <dbReference type="EMBL" id="AWB50636.1"/>
    </source>
</evidence>
<geneLocation type="plasmid" evidence="1">
    <name>unnamed1</name>
</geneLocation>
<sequence>MHAIAVQNHASVRFVPWPSNKTAATRWEPPKATRVSFQTQRDEALQRIGYLAHDLTDPAVARRVTMFRTGGADVKIAGFSRGELPDSFTDALVLGHSADARLASRALTVLRVLATGLPVVAQHMKGASAIVARNLEMLVIGQALQRRLTPRPDLVYECLDIHRLLTSQSSAGRALRRLERHVGKSVDLVLTSSPAFIANHLKNGPFANRIILVENKILTPAPHPLRLMPPPFRIGWYGALRCERSFKILADLSDRLGGKVKVSLRGRPSPAVFPDMATSLAPHPHMSFGGPYTAADLPSLYGDVHFAWCIDFYEQGANSEWLLPNRLYESAAFGAVPIALRSVETGRYLQRHGLGVTLEDANPEALASLFSEMTSAKYAALHRAVIDTDPALWRASPEDCRALVTAITQPTARAAA</sequence>
<dbReference type="AlphaFoldDB" id="A0A2S0US41"/>
<dbReference type="EMBL" id="CP028919">
    <property type="protein sequence ID" value="AWB50636.1"/>
    <property type="molecule type" value="Genomic_DNA"/>
</dbReference>
<protein>
    <submittedName>
        <fullName evidence="1">Glycosyl transferase family 1</fullName>
    </submittedName>
</protein>